<dbReference type="SUPFAM" id="SSF51126">
    <property type="entry name" value="Pectin lyase-like"/>
    <property type="match status" value="1"/>
</dbReference>
<name>A0AAU9SA83_THLAR</name>
<gene>
    <name evidence="9" type="ORF">TAV2_LOCUS13033</name>
</gene>
<comment type="similarity">
    <text evidence="2 8">Belongs to the glycosyl hydrolase 28 family.</text>
</comment>
<evidence type="ECO:0008006" key="11">
    <source>
        <dbReference type="Google" id="ProtNLM"/>
    </source>
</evidence>
<keyword evidence="3" id="KW-0134">Cell wall</keyword>
<keyword evidence="4" id="KW-0964">Secreted</keyword>
<dbReference type="GO" id="GO:0071555">
    <property type="term" value="P:cell wall organization"/>
    <property type="evidence" value="ECO:0007669"/>
    <property type="project" value="UniProtKB-KW"/>
</dbReference>
<evidence type="ECO:0000256" key="3">
    <source>
        <dbReference type="ARBA" id="ARBA00022512"/>
    </source>
</evidence>
<evidence type="ECO:0000313" key="9">
    <source>
        <dbReference type="EMBL" id="CAH2060271.1"/>
    </source>
</evidence>
<evidence type="ECO:0000256" key="2">
    <source>
        <dbReference type="ARBA" id="ARBA00008834"/>
    </source>
</evidence>
<dbReference type="InterPro" id="IPR011050">
    <property type="entry name" value="Pectin_lyase_fold/virulence"/>
</dbReference>
<feature type="non-terminal residue" evidence="9">
    <location>
        <position position="1"/>
    </location>
</feature>
<keyword evidence="6 8" id="KW-0326">Glycosidase</keyword>
<dbReference type="AlphaFoldDB" id="A0AAU9SA83"/>
<keyword evidence="7" id="KW-0961">Cell wall biogenesis/degradation</keyword>
<dbReference type="EMBL" id="OU466860">
    <property type="protein sequence ID" value="CAH2060271.1"/>
    <property type="molecule type" value="Genomic_DNA"/>
</dbReference>
<evidence type="ECO:0000256" key="4">
    <source>
        <dbReference type="ARBA" id="ARBA00022525"/>
    </source>
</evidence>
<evidence type="ECO:0000256" key="6">
    <source>
        <dbReference type="ARBA" id="ARBA00023295"/>
    </source>
</evidence>
<dbReference type="GO" id="GO:0005975">
    <property type="term" value="P:carbohydrate metabolic process"/>
    <property type="evidence" value="ECO:0007669"/>
    <property type="project" value="InterPro"/>
</dbReference>
<sequence>MGHFNFFSVHHFNITGVTITAPGDSPNTNGIKFGFSSNIHISNTFIGTGDDCIAILSGNTNMDISNVKCGPGHKISVGSLGKNKDEKDVTGLMIRDTVSNGTSDASKIIVSNFVFENIQMIDVGNQLTSEGESNVQVQDIKLKNIYGTSKNKVAVNLQCSKSFPCKNVELVDINLEHNRVEDGPSTAVCENVDSSAHSKMVHQ</sequence>
<comment type="subcellular location">
    <subcellularLocation>
        <location evidence="1">Secreted</location>
        <location evidence="1">Cell wall</location>
    </subcellularLocation>
</comment>
<evidence type="ECO:0000313" key="10">
    <source>
        <dbReference type="Proteomes" id="UP000836841"/>
    </source>
</evidence>
<keyword evidence="5 8" id="KW-0378">Hydrolase</keyword>
<dbReference type="PANTHER" id="PTHR31375">
    <property type="match status" value="1"/>
</dbReference>
<dbReference type="InterPro" id="IPR000743">
    <property type="entry name" value="Glyco_hydro_28"/>
</dbReference>
<reference evidence="9 10" key="1">
    <citation type="submission" date="2022-03" db="EMBL/GenBank/DDBJ databases">
        <authorList>
            <person name="Nunn A."/>
            <person name="Chopra R."/>
            <person name="Nunn A."/>
            <person name="Contreras Garrido A."/>
        </authorList>
    </citation>
    <scope>NUCLEOTIDE SEQUENCE [LARGE SCALE GENOMIC DNA]</scope>
</reference>
<evidence type="ECO:0000256" key="7">
    <source>
        <dbReference type="ARBA" id="ARBA00023316"/>
    </source>
</evidence>
<proteinExistence type="inferred from homology"/>
<dbReference type="Gene3D" id="2.160.20.10">
    <property type="entry name" value="Single-stranded right-handed beta-helix, Pectin lyase-like"/>
    <property type="match status" value="1"/>
</dbReference>
<protein>
    <recommendedName>
        <fullName evidence="11">Polygalacturonase</fullName>
    </recommendedName>
</protein>
<dbReference type="GO" id="GO:0004650">
    <property type="term" value="F:polygalacturonase activity"/>
    <property type="evidence" value="ECO:0007669"/>
    <property type="project" value="InterPro"/>
</dbReference>
<accession>A0AAU9SA83</accession>
<evidence type="ECO:0000256" key="1">
    <source>
        <dbReference type="ARBA" id="ARBA00004191"/>
    </source>
</evidence>
<evidence type="ECO:0000256" key="5">
    <source>
        <dbReference type="ARBA" id="ARBA00022801"/>
    </source>
</evidence>
<dbReference type="InterPro" id="IPR012334">
    <property type="entry name" value="Pectin_lyas_fold"/>
</dbReference>
<organism evidence="9 10">
    <name type="scientific">Thlaspi arvense</name>
    <name type="common">Field penny-cress</name>
    <dbReference type="NCBI Taxonomy" id="13288"/>
    <lineage>
        <taxon>Eukaryota</taxon>
        <taxon>Viridiplantae</taxon>
        <taxon>Streptophyta</taxon>
        <taxon>Embryophyta</taxon>
        <taxon>Tracheophyta</taxon>
        <taxon>Spermatophyta</taxon>
        <taxon>Magnoliopsida</taxon>
        <taxon>eudicotyledons</taxon>
        <taxon>Gunneridae</taxon>
        <taxon>Pentapetalae</taxon>
        <taxon>rosids</taxon>
        <taxon>malvids</taxon>
        <taxon>Brassicales</taxon>
        <taxon>Brassicaceae</taxon>
        <taxon>Thlaspideae</taxon>
        <taxon>Thlaspi</taxon>
    </lineage>
</organism>
<dbReference type="Pfam" id="PF00295">
    <property type="entry name" value="Glyco_hydro_28"/>
    <property type="match status" value="1"/>
</dbReference>
<keyword evidence="10" id="KW-1185">Reference proteome</keyword>
<dbReference type="Proteomes" id="UP000836841">
    <property type="component" value="Chromosome 4"/>
</dbReference>
<evidence type="ECO:0000256" key="8">
    <source>
        <dbReference type="RuleBase" id="RU361169"/>
    </source>
</evidence>